<gene>
    <name evidence="1" type="ORF">SADUNF_Sadunf07G0067800</name>
</gene>
<protein>
    <submittedName>
        <fullName evidence="1">Uncharacterized protein</fullName>
    </submittedName>
</protein>
<evidence type="ECO:0000313" key="1">
    <source>
        <dbReference type="EMBL" id="KAF9678747.1"/>
    </source>
</evidence>
<dbReference type="EMBL" id="JADGMS010000007">
    <property type="protein sequence ID" value="KAF9678747.1"/>
    <property type="molecule type" value="Genomic_DNA"/>
</dbReference>
<proteinExistence type="predicted"/>
<organism evidence="1 2">
    <name type="scientific">Salix dunnii</name>
    <dbReference type="NCBI Taxonomy" id="1413687"/>
    <lineage>
        <taxon>Eukaryota</taxon>
        <taxon>Viridiplantae</taxon>
        <taxon>Streptophyta</taxon>
        <taxon>Embryophyta</taxon>
        <taxon>Tracheophyta</taxon>
        <taxon>Spermatophyta</taxon>
        <taxon>Magnoliopsida</taxon>
        <taxon>eudicotyledons</taxon>
        <taxon>Gunneridae</taxon>
        <taxon>Pentapetalae</taxon>
        <taxon>rosids</taxon>
        <taxon>fabids</taxon>
        <taxon>Malpighiales</taxon>
        <taxon>Salicaceae</taxon>
        <taxon>Saliceae</taxon>
        <taxon>Salix</taxon>
    </lineage>
</organism>
<evidence type="ECO:0000313" key="2">
    <source>
        <dbReference type="Proteomes" id="UP000657918"/>
    </source>
</evidence>
<accession>A0A835K0L2</accession>
<keyword evidence="2" id="KW-1185">Reference proteome</keyword>
<sequence length="135" mass="15467">MEEPMYGNNSEKETVLRNVACMNVFKGKSFKLGVIQDQILLMKNSKLHEIDSRAICALPRQVLSDMKMFLRRQLELMGERMEVLPFSSNKATVVFVGHSRQWQPWKESISQQLGEDQGCNGGLMNHAVVFIKHNN</sequence>
<comment type="caution">
    <text evidence="1">The sequence shown here is derived from an EMBL/GenBank/DDBJ whole genome shotgun (WGS) entry which is preliminary data.</text>
</comment>
<dbReference type="Proteomes" id="UP000657918">
    <property type="component" value="Unassembled WGS sequence"/>
</dbReference>
<reference evidence="1 2" key="1">
    <citation type="submission" date="2020-10" db="EMBL/GenBank/DDBJ databases">
        <title>Plant Genome Project.</title>
        <authorList>
            <person name="Zhang R.-G."/>
        </authorList>
    </citation>
    <scope>NUCLEOTIDE SEQUENCE [LARGE SCALE GENOMIC DNA]</scope>
    <source>
        <strain evidence="1">FAFU-HL-1</strain>
        <tissue evidence="1">Leaf</tissue>
    </source>
</reference>
<dbReference type="AlphaFoldDB" id="A0A835K0L2"/>
<name>A0A835K0L2_9ROSI</name>